<evidence type="ECO:0000313" key="3">
    <source>
        <dbReference type="EMBL" id="KAK7477574.1"/>
    </source>
</evidence>
<comment type="caution">
    <text evidence="3">The sequence shown here is derived from an EMBL/GenBank/DDBJ whole genome shotgun (WGS) entry which is preliminary data.</text>
</comment>
<dbReference type="EMBL" id="JACVVK020000346">
    <property type="protein sequence ID" value="KAK7477574.1"/>
    <property type="molecule type" value="Genomic_DNA"/>
</dbReference>
<evidence type="ECO:0000259" key="2">
    <source>
        <dbReference type="Pfam" id="PF07699"/>
    </source>
</evidence>
<dbReference type="SUPFAM" id="SSF57184">
    <property type="entry name" value="Growth factor receptor domain"/>
    <property type="match status" value="1"/>
</dbReference>
<feature type="domain" description="Tyrosine-protein kinase ephrin type A/B receptor-like" evidence="2">
    <location>
        <begin position="160"/>
        <end position="204"/>
    </location>
</feature>
<sequence length="263" mass="28156">SKTLQQASMKQHITMNADCEENTISVVRSGVQANVDGLPCVQQKVCSTQVQSTCVDAGSGRKRRSTGLLQLILNMTVNFGPSQLYTGNDTSSSQYDRLVNLGLDSAETVLLNDTAAFFTVTAGSQTVTPDLASMFYNTSFLCPSGSIAYSYVCVDCPTGYKEENGDCVPCPLGQYQDQTGSTQCKPCPDGLAWDVLAASSISQCILPFTHNSPSKPDDAEQEYNNANQRLALIVGLVFGAVVVVVFTVAMIAVYKHQSGKTTK</sequence>
<dbReference type="Proteomes" id="UP001519460">
    <property type="component" value="Unassembled WGS sequence"/>
</dbReference>
<keyword evidence="1" id="KW-1133">Transmembrane helix</keyword>
<name>A0ABD0JRF9_9CAEN</name>
<feature type="non-terminal residue" evidence="3">
    <location>
        <position position="1"/>
    </location>
</feature>
<evidence type="ECO:0000313" key="4">
    <source>
        <dbReference type="Proteomes" id="UP001519460"/>
    </source>
</evidence>
<feature type="transmembrane region" description="Helical" evidence="1">
    <location>
        <begin position="230"/>
        <end position="254"/>
    </location>
</feature>
<keyword evidence="4" id="KW-1185">Reference proteome</keyword>
<keyword evidence="1" id="KW-0812">Transmembrane</keyword>
<dbReference type="Pfam" id="PF07699">
    <property type="entry name" value="Ephrin_rec_like"/>
    <property type="match status" value="1"/>
</dbReference>
<dbReference type="AlphaFoldDB" id="A0ABD0JRF9"/>
<gene>
    <name evidence="3" type="ORF">BaRGS_00031179</name>
</gene>
<keyword evidence="1" id="KW-0472">Membrane</keyword>
<dbReference type="InterPro" id="IPR009030">
    <property type="entry name" value="Growth_fac_rcpt_cys_sf"/>
</dbReference>
<reference evidence="3 4" key="1">
    <citation type="journal article" date="2023" name="Sci. Data">
        <title>Genome assembly of the Korean intertidal mud-creeper Batillaria attramentaria.</title>
        <authorList>
            <person name="Patra A.K."/>
            <person name="Ho P.T."/>
            <person name="Jun S."/>
            <person name="Lee S.J."/>
            <person name="Kim Y."/>
            <person name="Won Y.J."/>
        </authorList>
    </citation>
    <scope>NUCLEOTIDE SEQUENCE [LARGE SCALE GENOMIC DNA]</scope>
    <source>
        <strain evidence="3">Wonlab-2016</strain>
    </source>
</reference>
<accession>A0ABD0JRF9</accession>
<dbReference type="InterPro" id="IPR011641">
    <property type="entry name" value="Tyr-kin_ephrin_A/B_rcpt-like"/>
</dbReference>
<dbReference type="SMART" id="SM01411">
    <property type="entry name" value="Ephrin_rec_like"/>
    <property type="match status" value="1"/>
</dbReference>
<evidence type="ECO:0000256" key="1">
    <source>
        <dbReference type="SAM" id="Phobius"/>
    </source>
</evidence>
<protein>
    <recommendedName>
        <fullName evidence="2">Tyrosine-protein kinase ephrin type A/B receptor-like domain-containing protein</fullName>
    </recommendedName>
</protein>
<feature type="non-terminal residue" evidence="3">
    <location>
        <position position="263"/>
    </location>
</feature>
<proteinExistence type="predicted"/>
<organism evidence="3 4">
    <name type="scientific">Batillaria attramentaria</name>
    <dbReference type="NCBI Taxonomy" id="370345"/>
    <lineage>
        <taxon>Eukaryota</taxon>
        <taxon>Metazoa</taxon>
        <taxon>Spiralia</taxon>
        <taxon>Lophotrochozoa</taxon>
        <taxon>Mollusca</taxon>
        <taxon>Gastropoda</taxon>
        <taxon>Caenogastropoda</taxon>
        <taxon>Sorbeoconcha</taxon>
        <taxon>Cerithioidea</taxon>
        <taxon>Batillariidae</taxon>
        <taxon>Batillaria</taxon>
    </lineage>
</organism>
<dbReference type="Gene3D" id="2.10.50.10">
    <property type="entry name" value="Tumor Necrosis Factor Receptor, subunit A, domain 2"/>
    <property type="match status" value="1"/>
</dbReference>